<accession>A0AAN9RRM7</accession>
<dbReference type="EMBL" id="JAYMYR010000002">
    <property type="protein sequence ID" value="KAK7377688.1"/>
    <property type="molecule type" value="Genomic_DNA"/>
</dbReference>
<protein>
    <submittedName>
        <fullName evidence="1">Uncharacterized protein</fullName>
    </submittedName>
</protein>
<evidence type="ECO:0000313" key="1">
    <source>
        <dbReference type="EMBL" id="KAK7377688.1"/>
    </source>
</evidence>
<gene>
    <name evidence="1" type="ORF">VNO80_03117</name>
</gene>
<proteinExistence type="predicted"/>
<evidence type="ECO:0000313" key="2">
    <source>
        <dbReference type="Proteomes" id="UP001374584"/>
    </source>
</evidence>
<sequence length="81" mass="8707">MDSRSEFGWKLLFPSGGALGGLELSLSITHVQLKPRPSAVPARLVPFLEVGHVWPRPLPGDVLTQHGLPLEGDLAPGDDPY</sequence>
<comment type="caution">
    <text evidence="1">The sequence shown here is derived from an EMBL/GenBank/DDBJ whole genome shotgun (WGS) entry which is preliminary data.</text>
</comment>
<keyword evidence="2" id="KW-1185">Reference proteome</keyword>
<dbReference type="Proteomes" id="UP001374584">
    <property type="component" value="Unassembled WGS sequence"/>
</dbReference>
<organism evidence="1 2">
    <name type="scientific">Phaseolus coccineus</name>
    <name type="common">Scarlet runner bean</name>
    <name type="synonym">Phaseolus multiflorus</name>
    <dbReference type="NCBI Taxonomy" id="3886"/>
    <lineage>
        <taxon>Eukaryota</taxon>
        <taxon>Viridiplantae</taxon>
        <taxon>Streptophyta</taxon>
        <taxon>Embryophyta</taxon>
        <taxon>Tracheophyta</taxon>
        <taxon>Spermatophyta</taxon>
        <taxon>Magnoliopsida</taxon>
        <taxon>eudicotyledons</taxon>
        <taxon>Gunneridae</taxon>
        <taxon>Pentapetalae</taxon>
        <taxon>rosids</taxon>
        <taxon>fabids</taxon>
        <taxon>Fabales</taxon>
        <taxon>Fabaceae</taxon>
        <taxon>Papilionoideae</taxon>
        <taxon>50 kb inversion clade</taxon>
        <taxon>NPAAA clade</taxon>
        <taxon>indigoferoid/millettioid clade</taxon>
        <taxon>Phaseoleae</taxon>
        <taxon>Phaseolus</taxon>
    </lineage>
</organism>
<reference evidence="1 2" key="1">
    <citation type="submission" date="2024-01" db="EMBL/GenBank/DDBJ databases">
        <title>The genomes of 5 underutilized Papilionoideae crops provide insights into root nodulation and disease resistanc.</title>
        <authorList>
            <person name="Jiang F."/>
        </authorList>
    </citation>
    <scope>NUCLEOTIDE SEQUENCE [LARGE SCALE GENOMIC DNA]</scope>
    <source>
        <strain evidence="1">JINMINGXINNONG_FW02</strain>
        <tissue evidence="1">Leaves</tissue>
    </source>
</reference>
<dbReference type="AlphaFoldDB" id="A0AAN9RRM7"/>
<name>A0AAN9RRM7_PHACN</name>